<evidence type="ECO:0000259" key="1">
    <source>
        <dbReference type="Pfam" id="PF00881"/>
    </source>
</evidence>
<dbReference type="EMBL" id="CP104067">
    <property type="protein sequence ID" value="WAH41553.1"/>
    <property type="molecule type" value="Genomic_DNA"/>
</dbReference>
<feature type="domain" description="Nitroreductase" evidence="1">
    <location>
        <begin position="56"/>
        <end position="140"/>
    </location>
</feature>
<dbReference type="Gene3D" id="3.40.109.10">
    <property type="entry name" value="NADH Oxidase"/>
    <property type="match status" value="1"/>
</dbReference>
<organism evidence="2 3">
    <name type="scientific">Alicyclobacillus fastidiosus</name>
    <dbReference type="NCBI Taxonomy" id="392011"/>
    <lineage>
        <taxon>Bacteria</taxon>
        <taxon>Bacillati</taxon>
        <taxon>Bacillota</taxon>
        <taxon>Bacilli</taxon>
        <taxon>Bacillales</taxon>
        <taxon>Alicyclobacillaceae</taxon>
        <taxon>Alicyclobacillus</taxon>
    </lineage>
</organism>
<reference evidence="2" key="1">
    <citation type="submission" date="2022-08" db="EMBL/GenBank/DDBJ databases">
        <title>Alicyclobacillus fastidiosus DSM 17978, complete genome.</title>
        <authorList>
            <person name="Wang Q."/>
            <person name="Cai R."/>
            <person name="Wang Z."/>
        </authorList>
    </citation>
    <scope>NUCLEOTIDE SEQUENCE</scope>
    <source>
        <strain evidence="2">DSM 17978</strain>
    </source>
</reference>
<dbReference type="PANTHER" id="PTHR43821">
    <property type="entry name" value="NAD(P)H NITROREDUCTASE YDJA-RELATED"/>
    <property type="match status" value="1"/>
</dbReference>
<name>A0ABY6ZG47_9BACL</name>
<dbReference type="Pfam" id="PF00881">
    <property type="entry name" value="Nitroreductase"/>
    <property type="match status" value="1"/>
</dbReference>
<proteinExistence type="predicted"/>
<sequence>MDTIEAIVGRRNIKQFKSEPIAEATWKKWLEAASYAPNHRMNQPWEILVIGEETRAKLNHRPNFGDAPLVLAIVSQGSEKPVERDENLVATSAFIQNFCLAAHAEGAGTRWTSIGNTPNAREILGVSDETATIWVLGVGYPLEVPEVKERAPIETKTRQLS</sequence>
<dbReference type="SUPFAM" id="SSF55469">
    <property type="entry name" value="FMN-dependent nitroreductase-like"/>
    <property type="match status" value="1"/>
</dbReference>
<gene>
    <name evidence="2" type="ORF">NZD89_25495</name>
</gene>
<dbReference type="Proteomes" id="UP001164761">
    <property type="component" value="Chromosome"/>
</dbReference>
<dbReference type="PANTHER" id="PTHR43821:SF1">
    <property type="entry name" value="NAD(P)H NITROREDUCTASE YDJA-RELATED"/>
    <property type="match status" value="1"/>
</dbReference>
<evidence type="ECO:0000313" key="3">
    <source>
        <dbReference type="Proteomes" id="UP001164761"/>
    </source>
</evidence>
<dbReference type="InterPro" id="IPR029479">
    <property type="entry name" value="Nitroreductase"/>
</dbReference>
<dbReference type="InterPro" id="IPR052530">
    <property type="entry name" value="NAD(P)H_nitroreductase"/>
</dbReference>
<keyword evidence="3" id="KW-1185">Reference proteome</keyword>
<evidence type="ECO:0000313" key="2">
    <source>
        <dbReference type="EMBL" id="WAH41553.1"/>
    </source>
</evidence>
<accession>A0ABY6ZG47</accession>
<dbReference type="InterPro" id="IPR000415">
    <property type="entry name" value="Nitroreductase-like"/>
</dbReference>
<dbReference type="RefSeq" id="WP_268005461.1">
    <property type="nucleotide sequence ID" value="NZ_BSUT01000001.1"/>
</dbReference>
<protein>
    <submittedName>
        <fullName evidence="2">Nitroreductase family protein</fullName>
    </submittedName>
</protein>